<dbReference type="InterPro" id="IPR036390">
    <property type="entry name" value="WH_DNA-bd_sf"/>
</dbReference>
<keyword evidence="8" id="KW-0805">Transcription regulation</keyword>
<evidence type="ECO:0000256" key="8">
    <source>
        <dbReference type="ARBA" id="ARBA00023015"/>
    </source>
</evidence>
<evidence type="ECO:0000256" key="1">
    <source>
        <dbReference type="ARBA" id="ARBA00004496"/>
    </source>
</evidence>
<keyword evidence="9" id="KW-0238">DNA-binding</keyword>
<dbReference type="InterPro" id="IPR036388">
    <property type="entry name" value="WH-like_DNA-bd_sf"/>
</dbReference>
<evidence type="ECO:0000256" key="10">
    <source>
        <dbReference type="ARBA" id="ARBA00023163"/>
    </source>
</evidence>
<dbReference type="Pfam" id="PF01475">
    <property type="entry name" value="FUR"/>
    <property type="match status" value="1"/>
</dbReference>
<dbReference type="EMBL" id="CP121208">
    <property type="protein sequence ID" value="WFM82788.1"/>
    <property type="molecule type" value="Genomic_DNA"/>
</dbReference>
<dbReference type="SUPFAM" id="SSF46785">
    <property type="entry name" value="Winged helix' DNA-binding domain"/>
    <property type="match status" value="1"/>
</dbReference>
<dbReference type="Proteomes" id="UP001215216">
    <property type="component" value="Chromosome"/>
</dbReference>
<evidence type="ECO:0000256" key="4">
    <source>
        <dbReference type="ARBA" id="ARBA00022490"/>
    </source>
</evidence>
<keyword evidence="4" id="KW-0963">Cytoplasm</keyword>
<evidence type="ECO:0000313" key="12">
    <source>
        <dbReference type="Proteomes" id="UP001215216"/>
    </source>
</evidence>
<dbReference type="RefSeq" id="WP_278012214.1">
    <property type="nucleotide sequence ID" value="NZ_CP121208.1"/>
</dbReference>
<comment type="subcellular location">
    <subcellularLocation>
        <location evidence="1">Cytoplasm</location>
    </subcellularLocation>
</comment>
<dbReference type="PANTHER" id="PTHR33202:SF2">
    <property type="entry name" value="FERRIC UPTAKE REGULATION PROTEIN"/>
    <property type="match status" value="1"/>
</dbReference>
<evidence type="ECO:0000256" key="5">
    <source>
        <dbReference type="ARBA" id="ARBA00022491"/>
    </source>
</evidence>
<dbReference type="CDD" id="cd07153">
    <property type="entry name" value="Fur_like"/>
    <property type="match status" value="1"/>
</dbReference>
<evidence type="ECO:0000313" key="11">
    <source>
        <dbReference type="EMBL" id="WFM82788.1"/>
    </source>
</evidence>
<evidence type="ECO:0000256" key="2">
    <source>
        <dbReference type="ARBA" id="ARBA00007957"/>
    </source>
</evidence>
<evidence type="ECO:0000256" key="9">
    <source>
        <dbReference type="ARBA" id="ARBA00023125"/>
    </source>
</evidence>
<keyword evidence="5" id="KW-0678">Repressor</keyword>
<organism evidence="11 12">
    <name type="scientific">Arcanobacterium canis</name>
    <dbReference type="NCBI Taxonomy" id="999183"/>
    <lineage>
        <taxon>Bacteria</taxon>
        <taxon>Bacillati</taxon>
        <taxon>Actinomycetota</taxon>
        <taxon>Actinomycetes</taxon>
        <taxon>Actinomycetales</taxon>
        <taxon>Actinomycetaceae</taxon>
        <taxon>Arcanobacterium</taxon>
    </lineage>
</organism>
<keyword evidence="10" id="KW-0804">Transcription</keyword>
<evidence type="ECO:0000256" key="7">
    <source>
        <dbReference type="ARBA" id="ARBA00022833"/>
    </source>
</evidence>
<protein>
    <submittedName>
        <fullName evidence="11">Transcriptional repressor</fullName>
    </submittedName>
</protein>
<dbReference type="InterPro" id="IPR043135">
    <property type="entry name" value="Fur_C"/>
</dbReference>
<sequence length="131" mass="14425">MTRQRTAITDLMKGTNAFKSAQEIHDMLAAEGSAIGLATVYRNLQTMAEGGLVDVIRPGDSETAYYRYCADDHHHHLVCRRCGTTVELKTDMLESWADKVAAEHGFSQTSHSLEVWGLCAKCSKELAQAHG</sequence>
<dbReference type="Gene3D" id="1.10.10.10">
    <property type="entry name" value="Winged helix-like DNA-binding domain superfamily/Winged helix DNA-binding domain"/>
    <property type="match status" value="1"/>
</dbReference>
<comment type="subunit">
    <text evidence="3">Homodimer.</text>
</comment>
<dbReference type="InterPro" id="IPR002481">
    <property type="entry name" value="FUR"/>
</dbReference>
<evidence type="ECO:0000256" key="3">
    <source>
        <dbReference type="ARBA" id="ARBA00011738"/>
    </source>
</evidence>
<accession>A0ABY8FWB5</accession>
<name>A0ABY8FWB5_9ACTO</name>
<proteinExistence type="inferred from homology"/>
<dbReference type="PANTHER" id="PTHR33202">
    <property type="entry name" value="ZINC UPTAKE REGULATION PROTEIN"/>
    <property type="match status" value="1"/>
</dbReference>
<evidence type="ECO:0000256" key="6">
    <source>
        <dbReference type="ARBA" id="ARBA00022723"/>
    </source>
</evidence>
<reference evidence="11 12" key="1">
    <citation type="submission" date="2023-03" db="EMBL/GenBank/DDBJ databases">
        <title>Complete genome of Arcanobacterium canis strain DSM 25104 isolated in 2010 from a canine otitis externa in Germany.</title>
        <authorList>
            <person name="Borowiak M."/>
            <person name="Kreitlow A."/>
            <person name="Malorny B."/>
            <person name="Laemmler C."/>
            <person name="Prenger-Berninghoff E."/>
            <person name="Ploetz M."/>
            <person name="Abdulmawjood A."/>
        </authorList>
    </citation>
    <scope>NUCLEOTIDE SEQUENCE [LARGE SCALE GENOMIC DNA]</scope>
    <source>
        <strain evidence="11 12">DSM 25104</strain>
    </source>
</reference>
<keyword evidence="12" id="KW-1185">Reference proteome</keyword>
<keyword evidence="7" id="KW-0862">Zinc</keyword>
<dbReference type="Gene3D" id="3.30.1490.190">
    <property type="match status" value="1"/>
</dbReference>
<keyword evidence="6" id="KW-0479">Metal-binding</keyword>
<comment type="similarity">
    <text evidence="2">Belongs to the Fur family.</text>
</comment>
<gene>
    <name evidence="11" type="ORF">P7079_05110</name>
</gene>